<dbReference type="Proteomes" id="UP000216188">
    <property type="component" value="Unassembled WGS sequence"/>
</dbReference>
<proteinExistence type="predicted"/>
<name>A0A256G999_9HYPH</name>
<sequence length="38" mass="4356">MLIAIFFLKTSREMDNVISLLIVQPLVKPCTGFFSRNL</sequence>
<accession>A0A256G999</accession>
<dbReference type="EMBL" id="NNRM01000039">
    <property type="protein sequence ID" value="OYR23707.1"/>
    <property type="molecule type" value="Genomic_DNA"/>
</dbReference>
<keyword evidence="2" id="KW-1185">Reference proteome</keyword>
<protein>
    <submittedName>
        <fullName evidence="1">Uncharacterized protein</fullName>
    </submittedName>
</protein>
<reference evidence="1 2" key="1">
    <citation type="submission" date="2017-07" db="EMBL/GenBank/DDBJ databases">
        <title>Phylogenetic study on the rhizospheric bacterium Ochrobactrum sp. A44.</title>
        <authorList>
            <person name="Krzyzanowska D.M."/>
            <person name="Ossowicki A."/>
            <person name="Rajewska M."/>
            <person name="Maciag T."/>
            <person name="Kaczynski Z."/>
            <person name="Czerwicka M."/>
            <person name="Jafra S."/>
        </authorList>
    </citation>
    <scope>NUCLEOTIDE SEQUENCE [LARGE SCALE GENOMIC DNA]</scope>
    <source>
        <strain evidence="1 2">CCUG 30717</strain>
    </source>
</reference>
<organism evidence="1 2">
    <name type="scientific">Brucella pseudogrignonensis</name>
    <dbReference type="NCBI Taxonomy" id="419475"/>
    <lineage>
        <taxon>Bacteria</taxon>
        <taxon>Pseudomonadati</taxon>
        <taxon>Pseudomonadota</taxon>
        <taxon>Alphaproteobacteria</taxon>
        <taxon>Hyphomicrobiales</taxon>
        <taxon>Brucellaceae</taxon>
        <taxon>Brucella/Ochrobactrum group</taxon>
        <taxon>Brucella</taxon>
    </lineage>
</organism>
<comment type="caution">
    <text evidence="1">The sequence shown here is derived from an EMBL/GenBank/DDBJ whole genome shotgun (WGS) entry which is preliminary data.</text>
</comment>
<evidence type="ECO:0000313" key="1">
    <source>
        <dbReference type="EMBL" id="OYR23707.1"/>
    </source>
</evidence>
<dbReference type="AlphaFoldDB" id="A0A256G999"/>
<evidence type="ECO:0000313" key="2">
    <source>
        <dbReference type="Proteomes" id="UP000216188"/>
    </source>
</evidence>
<gene>
    <name evidence="1" type="ORF">CEV34_3711</name>
</gene>